<dbReference type="PRINTS" id="PR00364">
    <property type="entry name" value="DISEASERSIST"/>
</dbReference>
<evidence type="ECO:0000256" key="3">
    <source>
        <dbReference type="ARBA" id="ARBA00023015"/>
    </source>
</evidence>
<keyword evidence="9" id="KW-1185">Reference proteome</keyword>
<dbReference type="InterPro" id="IPR051677">
    <property type="entry name" value="AfsR-DnrI-RedD_regulator"/>
</dbReference>
<dbReference type="InterPro" id="IPR005158">
    <property type="entry name" value="BTAD"/>
</dbReference>
<dbReference type="Pfam" id="PF13191">
    <property type="entry name" value="AAA_16"/>
    <property type="match status" value="1"/>
</dbReference>
<dbReference type="SMART" id="SM01043">
    <property type="entry name" value="BTAD"/>
    <property type="match status" value="1"/>
</dbReference>
<evidence type="ECO:0000259" key="7">
    <source>
        <dbReference type="PROSITE" id="PS51755"/>
    </source>
</evidence>
<dbReference type="GO" id="GO:0006355">
    <property type="term" value="P:regulation of DNA-templated transcription"/>
    <property type="evidence" value="ECO:0007669"/>
    <property type="project" value="InterPro"/>
</dbReference>
<accession>A0A0D0N3M4</accession>
<dbReference type="STRING" id="2064.TR51_27275"/>
<keyword evidence="3" id="KW-0805">Transcription regulation</keyword>
<dbReference type="InterPro" id="IPR011990">
    <property type="entry name" value="TPR-like_helical_dom_sf"/>
</dbReference>
<feature type="domain" description="OmpR/PhoB-type" evidence="7">
    <location>
        <begin position="1"/>
        <end position="92"/>
    </location>
</feature>
<evidence type="ECO:0000256" key="1">
    <source>
        <dbReference type="ARBA" id="ARBA00005820"/>
    </source>
</evidence>
<sequence>MRFGLLGSLQAHDGTRDCPVRGPKARTLLAVLLIHANQPVSLDRLIDALWGEEAPSTAEASLRNLVARLRKSLGDETGERLRAAPSGYRLVVADQELDSRQFELAVQRARAAHEAADWPRVLAETSAALDLWRGDPLADLPDSADGRARRDQWQENRLQALEWRFDAELHQGRPRGLVAELTRLVGEHPLREAFHGQLMLALHGADRRAQALTVYQRLRRALIDELGIEPGPAVRALHARILADQPEPAPEARPTRPIPAQLPTPPAYFVGRPDELEALRQALLAGTDRPGLAVLSGMAGVGKSALAVHCADTLRGRFPDGQLFLNLRGATAGLTPLGPHQALTALLRGLGTNPADVPDEVDGAAALLRSTLSGTRTLLLLDDAADLAQVRPLLPSGPGCGVLVTSRTPMLALDGAVHVRLGTLSTAESIALVELAAGRAGRGLQLVGVEHTHLARLVELCGRLPLALRIVAARLAARTAPSVRNLVGRLEDDEDRLDELELDDLSVRQSLALAHEALRGSDRRLDRRAADALVAVGALDLPEYSPGLLSGVLRISPSQAGAALDRLADVALVDELGGGRFAPHDLVRDFARELTEDPADRTRAVADALGWYLDAAAGAARVLDPTLHRQRGLPAGSDVADQDQESAFAFGDGEYTNLTVLVERLADRSWAAPTLLDLVQALLPYLRARGRTPELVHLNEIALRVARREDRTAAEGLALVDLASAHFDTGRFADALDLVDRSIPLWQRTGNQHRLQIALNNRGMLLQLLDRPREAVLTLHEALGLAVEQDDPLNEARALSALGNLLEPEDPELAIPLHTRSIDAAKRLPDPVPMEMAGRCNIGNAHLRLNRPAEALGHFRAALDLAENAPWNTKRECRLREIEALRRLRRLDEAAALGRHLLDLTTELDDTYGTGLAEHAYGRVLHDQGRIPQALAHWHDALAHLDTADTPVVAELHTLIAATESTTGAA</sequence>
<dbReference type="PANTHER" id="PTHR35807">
    <property type="entry name" value="TRANSCRIPTIONAL REGULATOR REDD-RELATED"/>
    <property type="match status" value="1"/>
</dbReference>
<dbReference type="CDD" id="cd15831">
    <property type="entry name" value="BTAD"/>
    <property type="match status" value="1"/>
</dbReference>
<comment type="caution">
    <text evidence="8">The sequence shown here is derived from an EMBL/GenBank/DDBJ whole genome shotgun (WGS) entry which is preliminary data.</text>
</comment>
<dbReference type="Pfam" id="PF03704">
    <property type="entry name" value="BTAD"/>
    <property type="match status" value="1"/>
</dbReference>
<dbReference type="Gene3D" id="1.25.40.10">
    <property type="entry name" value="Tetratricopeptide repeat domain"/>
    <property type="match status" value="3"/>
</dbReference>
<comment type="similarity">
    <text evidence="1">Belongs to the AfsR/DnrI/RedD regulatory family.</text>
</comment>
<evidence type="ECO:0000256" key="4">
    <source>
        <dbReference type="ARBA" id="ARBA00023125"/>
    </source>
</evidence>
<dbReference type="AlphaFoldDB" id="A0A0D0N3M4"/>
<dbReference type="Gene3D" id="1.10.10.10">
    <property type="entry name" value="Winged helix-like DNA-binding domain superfamily/Winged helix DNA-binding domain"/>
    <property type="match status" value="1"/>
</dbReference>
<dbReference type="InterPro" id="IPR001867">
    <property type="entry name" value="OmpR/PhoB-type_DNA-bd"/>
</dbReference>
<dbReference type="SUPFAM" id="SSF48452">
    <property type="entry name" value="TPR-like"/>
    <property type="match status" value="3"/>
</dbReference>
<organism evidence="8 9">
    <name type="scientific">Kitasatospora griseola</name>
    <name type="common">Streptomyces griseolosporeus</name>
    <dbReference type="NCBI Taxonomy" id="2064"/>
    <lineage>
        <taxon>Bacteria</taxon>
        <taxon>Bacillati</taxon>
        <taxon>Actinomycetota</taxon>
        <taxon>Actinomycetes</taxon>
        <taxon>Kitasatosporales</taxon>
        <taxon>Streptomycetaceae</taxon>
        <taxon>Kitasatospora</taxon>
    </lineage>
</organism>
<name>A0A0D0N3M4_KITGR</name>
<dbReference type="RefSeq" id="WP_043914881.1">
    <property type="nucleotide sequence ID" value="NZ_JXZB01000004.1"/>
</dbReference>
<dbReference type="Pfam" id="PF00486">
    <property type="entry name" value="Trans_reg_C"/>
    <property type="match status" value="1"/>
</dbReference>
<dbReference type="EMBL" id="JXZB01000004">
    <property type="protein sequence ID" value="KIQ62675.1"/>
    <property type="molecule type" value="Genomic_DNA"/>
</dbReference>
<gene>
    <name evidence="8" type="ORF">TR51_27275</name>
</gene>
<dbReference type="InterPro" id="IPR027417">
    <property type="entry name" value="P-loop_NTPase"/>
</dbReference>
<evidence type="ECO:0000256" key="6">
    <source>
        <dbReference type="PROSITE-ProRule" id="PRU01091"/>
    </source>
</evidence>
<evidence type="ECO:0000313" key="9">
    <source>
        <dbReference type="Proteomes" id="UP000032066"/>
    </source>
</evidence>
<dbReference type="GO" id="GO:0000160">
    <property type="term" value="P:phosphorelay signal transduction system"/>
    <property type="evidence" value="ECO:0007669"/>
    <property type="project" value="UniProtKB-KW"/>
</dbReference>
<keyword evidence="5" id="KW-0804">Transcription</keyword>
<dbReference type="OrthoDB" id="3862494at2"/>
<dbReference type="Proteomes" id="UP000032066">
    <property type="component" value="Unassembled WGS sequence"/>
</dbReference>
<dbReference type="SMART" id="SM00028">
    <property type="entry name" value="TPR"/>
    <property type="match status" value="4"/>
</dbReference>
<dbReference type="SUPFAM" id="SSF52540">
    <property type="entry name" value="P-loop containing nucleoside triphosphate hydrolases"/>
    <property type="match status" value="1"/>
</dbReference>
<evidence type="ECO:0000256" key="2">
    <source>
        <dbReference type="ARBA" id="ARBA00023012"/>
    </source>
</evidence>
<evidence type="ECO:0000313" key="8">
    <source>
        <dbReference type="EMBL" id="KIQ62675.1"/>
    </source>
</evidence>
<reference evidence="8 9" key="1">
    <citation type="submission" date="2015-02" db="EMBL/GenBank/DDBJ databases">
        <title>Draft genome sequence of Kitasatospora griseola MF730-N6, a bafilomycin, terpentecin and satosporin producer.</title>
        <authorList>
            <person name="Arens J.C."/>
            <person name="Haltli B."/>
            <person name="Kerr R.G."/>
        </authorList>
    </citation>
    <scope>NUCLEOTIDE SEQUENCE [LARGE SCALE GENOMIC DNA]</scope>
    <source>
        <strain evidence="8 9">MF730-N6</strain>
    </source>
</reference>
<dbReference type="InterPro" id="IPR036388">
    <property type="entry name" value="WH-like_DNA-bd_sf"/>
</dbReference>
<dbReference type="InterPro" id="IPR019734">
    <property type="entry name" value="TPR_rpt"/>
</dbReference>
<dbReference type="PROSITE" id="PS51755">
    <property type="entry name" value="OMPR_PHOB"/>
    <property type="match status" value="1"/>
</dbReference>
<dbReference type="PANTHER" id="PTHR35807:SF1">
    <property type="entry name" value="TRANSCRIPTIONAL REGULATOR REDD"/>
    <property type="match status" value="1"/>
</dbReference>
<dbReference type="GO" id="GO:0043531">
    <property type="term" value="F:ADP binding"/>
    <property type="evidence" value="ECO:0007669"/>
    <property type="project" value="InterPro"/>
</dbReference>
<protein>
    <recommendedName>
        <fullName evidence="7">OmpR/PhoB-type domain-containing protein</fullName>
    </recommendedName>
</protein>
<dbReference type="SMART" id="SM00862">
    <property type="entry name" value="Trans_reg_C"/>
    <property type="match status" value="1"/>
</dbReference>
<dbReference type="GO" id="GO:0003677">
    <property type="term" value="F:DNA binding"/>
    <property type="evidence" value="ECO:0007669"/>
    <property type="project" value="UniProtKB-UniRule"/>
</dbReference>
<evidence type="ECO:0000256" key="5">
    <source>
        <dbReference type="ARBA" id="ARBA00023163"/>
    </source>
</evidence>
<dbReference type="PATRIC" id="fig|2064.6.peg.5790"/>
<feature type="DNA-binding region" description="OmpR/PhoB-type" evidence="6">
    <location>
        <begin position="1"/>
        <end position="92"/>
    </location>
</feature>
<keyword evidence="4 6" id="KW-0238">DNA-binding</keyword>
<dbReference type="SUPFAM" id="SSF46894">
    <property type="entry name" value="C-terminal effector domain of the bipartite response regulators"/>
    <property type="match status" value="1"/>
</dbReference>
<dbReference type="Pfam" id="PF13424">
    <property type="entry name" value="TPR_12"/>
    <property type="match status" value="1"/>
</dbReference>
<keyword evidence="2" id="KW-0902">Two-component regulatory system</keyword>
<proteinExistence type="inferred from homology"/>
<dbReference type="InterPro" id="IPR041664">
    <property type="entry name" value="AAA_16"/>
</dbReference>
<dbReference type="InterPro" id="IPR016032">
    <property type="entry name" value="Sig_transdc_resp-reg_C-effctor"/>
</dbReference>
<dbReference type="Gene3D" id="3.40.50.300">
    <property type="entry name" value="P-loop containing nucleotide triphosphate hydrolases"/>
    <property type="match status" value="1"/>
</dbReference>